<evidence type="ECO:0000256" key="6">
    <source>
        <dbReference type="ARBA" id="ARBA00022889"/>
    </source>
</evidence>
<dbReference type="InterPro" id="IPR014836">
    <property type="entry name" value="Integrin_bsu_cyt_dom"/>
</dbReference>
<evidence type="ECO:0000259" key="15">
    <source>
        <dbReference type="PROSITE" id="PS50234"/>
    </source>
</evidence>
<dbReference type="InterPro" id="IPR032695">
    <property type="entry name" value="Integrin_dom_sf"/>
</dbReference>
<dbReference type="InterPro" id="IPR015812">
    <property type="entry name" value="Integrin_bsu"/>
</dbReference>
<dbReference type="InterPro" id="IPR002035">
    <property type="entry name" value="VWF_A"/>
</dbReference>
<evidence type="ECO:0000256" key="2">
    <source>
        <dbReference type="ARBA" id="ARBA00007449"/>
    </source>
</evidence>
<sequence>MKCVKVILCIFLMFRNVFASNSCELLTNSCEDCIVNSSICVWCAMVNFNGTRCRSANDNLDNWCNGNIINPKSGKKSKEVNLDFSSKTGEIVQIKPQQTSITLRPGQTLNLNFSIKHAEDYPVDVYFLVDASKLMKKVKDTIVKESVKMYKTLKSMTKNVYLGTGSFIDKNTLPFTDSINSTLTYSFRNRLKLTENYEDFQKTVNDTAFGSNYDLQEGTLDALSQVITCENEIGWRKESTKIIIVLTDAPYHNAGDGKWGGINRPYDGKCYSKTDIYKNEIVMDYPSVSLINKLAAEREMIIIYMVDKKEINNYNKLKLAIRGSVTHKYDEHFSMNKVLKAQYKNIKKEIKLKVNMDTSLREYFDISFQPNCYSGSASVRTRKCSIRIGQEKNFKVNLTLLENIKSDNVDINILAEGIKEKLNINIEVIKTCNCTDKHENSKECDLHGTLRCGICECNSYRYGNKCKCDKNVIGVKPNDNSTCISPTSIDKECSGHGACDCGKCSCINKDYTGSFCQCHKNMCPMYNDEVCAGHGNCVCGTCNCDPGFTGVNCRCSTAKNNCMYKDMQCNNRGECKCNSCVQCSDPSDWDTRRNGDLCQLECSETSCHSHQCQLLEPIVLCYLNQEDCLSHPDINITGVSNLSFNYSTNDWAYDMANYSADTMRNYSANDWKHCPNVRTGLGCYTQFVYRYNEDSYGVNIKVQTDAHCAETYYMYGGACAVLLIICGVIGLITWKTVITVRDRREYERFAKAVGVMDENCDNPIYKPTVSTFYNPGFRKRSDRRRTSRN</sequence>
<dbReference type="RefSeq" id="XP_052747283.1">
    <property type="nucleotide sequence ID" value="XM_052891323.1"/>
</dbReference>
<evidence type="ECO:0000256" key="9">
    <source>
        <dbReference type="ARBA" id="ARBA00023136"/>
    </source>
</evidence>
<dbReference type="PANTHER" id="PTHR10082">
    <property type="entry name" value="INTEGRIN BETA SUBUNIT"/>
    <property type="match status" value="1"/>
</dbReference>
<keyword evidence="8 12" id="KW-0401">Integrin</keyword>
<dbReference type="SMART" id="SM01241">
    <property type="entry name" value="Integrin_b_cyt"/>
    <property type="match status" value="1"/>
</dbReference>
<dbReference type="Gene3D" id="2.60.40.1510">
    <property type="entry name" value="ntegrin, alpha v. Chain A, domain 3"/>
    <property type="match status" value="1"/>
</dbReference>
<keyword evidence="7 13" id="KW-1133">Transmembrane helix</keyword>
<dbReference type="SUPFAM" id="SSF53300">
    <property type="entry name" value="vWA-like"/>
    <property type="match status" value="1"/>
</dbReference>
<evidence type="ECO:0000256" key="1">
    <source>
        <dbReference type="ARBA" id="ARBA00004479"/>
    </source>
</evidence>
<evidence type="ECO:0000256" key="3">
    <source>
        <dbReference type="ARBA" id="ARBA00022692"/>
    </source>
</evidence>
<keyword evidence="3 12" id="KW-0812">Transmembrane</keyword>
<dbReference type="PANTHER" id="PTHR10082:SF60">
    <property type="entry name" value="INTEGRIN BETA-PS"/>
    <property type="match status" value="1"/>
</dbReference>
<dbReference type="InterPro" id="IPR013111">
    <property type="entry name" value="EGF_extracell"/>
</dbReference>
<comment type="similarity">
    <text evidence="2 12">Belongs to the integrin beta chain family.</text>
</comment>
<dbReference type="Gene3D" id="3.40.50.410">
    <property type="entry name" value="von Willebrand factor, type A domain"/>
    <property type="match status" value="1"/>
</dbReference>
<feature type="transmembrane region" description="Helical" evidence="13">
    <location>
        <begin position="712"/>
        <end position="734"/>
    </location>
</feature>
<dbReference type="PRINTS" id="PR01186">
    <property type="entry name" value="INTEGRINB"/>
</dbReference>
<dbReference type="Pfam" id="PF00362">
    <property type="entry name" value="Integrin_beta"/>
    <property type="match status" value="1"/>
</dbReference>
<dbReference type="InterPro" id="IPR057243">
    <property type="entry name" value="Integrin_I-EGF_CS"/>
</dbReference>
<evidence type="ECO:0000256" key="4">
    <source>
        <dbReference type="ARBA" id="ARBA00022729"/>
    </source>
</evidence>
<dbReference type="Proteomes" id="UP001652582">
    <property type="component" value="Chromosome 3"/>
</dbReference>
<dbReference type="SUPFAM" id="SSF69179">
    <property type="entry name" value="Integrin domains"/>
    <property type="match status" value="1"/>
</dbReference>
<dbReference type="Gene3D" id="1.20.5.100">
    <property type="entry name" value="Cytochrome c1, transmembrane anchor, C-terminal"/>
    <property type="match status" value="1"/>
</dbReference>
<dbReference type="InterPro" id="IPR002369">
    <property type="entry name" value="Integrin_bsu_VWA"/>
</dbReference>
<dbReference type="GO" id="GO:0007229">
    <property type="term" value="P:integrin-mediated signaling pathway"/>
    <property type="evidence" value="ECO:0007669"/>
    <property type="project" value="UniProtKB-KW"/>
</dbReference>
<keyword evidence="10" id="KW-1015">Disulfide bond</keyword>
<keyword evidence="11" id="KW-0325">Glycoprotein</keyword>
<reference evidence="17" key="1">
    <citation type="submission" date="2025-08" db="UniProtKB">
        <authorList>
            <consortium name="RefSeq"/>
        </authorList>
    </citation>
    <scope>IDENTIFICATION</scope>
</reference>
<feature type="domain" description="VWFA" evidence="15">
    <location>
        <begin position="124"/>
        <end position="249"/>
    </location>
</feature>
<dbReference type="PIRSF" id="PIRSF002512">
    <property type="entry name" value="Integrin_B"/>
    <property type="match status" value="1"/>
</dbReference>
<evidence type="ECO:0000256" key="12">
    <source>
        <dbReference type="RuleBase" id="RU000633"/>
    </source>
</evidence>
<keyword evidence="16" id="KW-1185">Reference proteome</keyword>
<accession>A0ABM3M750</accession>
<keyword evidence="9 13" id="KW-0472">Membrane</keyword>
<dbReference type="SMART" id="SM00187">
    <property type="entry name" value="INB"/>
    <property type="match status" value="1"/>
</dbReference>
<evidence type="ECO:0000256" key="8">
    <source>
        <dbReference type="ARBA" id="ARBA00023037"/>
    </source>
</evidence>
<organism evidence="16 17">
    <name type="scientific">Bicyclus anynana</name>
    <name type="common">Squinting bush brown butterfly</name>
    <dbReference type="NCBI Taxonomy" id="110368"/>
    <lineage>
        <taxon>Eukaryota</taxon>
        <taxon>Metazoa</taxon>
        <taxon>Ecdysozoa</taxon>
        <taxon>Arthropoda</taxon>
        <taxon>Hexapoda</taxon>
        <taxon>Insecta</taxon>
        <taxon>Pterygota</taxon>
        <taxon>Neoptera</taxon>
        <taxon>Endopterygota</taxon>
        <taxon>Lepidoptera</taxon>
        <taxon>Glossata</taxon>
        <taxon>Ditrysia</taxon>
        <taxon>Papilionoidea</taxon>
        <taxon>Nymphalidae</taxon>
        <taxon>Satyrinae</taxon>
        <taxon>Satyrini</taxon>
        <taxon>Mycalesina</taxon>
        <taxon>Bicyclus</taxon>
    </lineage>
</organism>
<evidence type="ECO:0000256" key="7">
    <source>
        <dbReference type="ARBA" id="ARBA00022989"/>
    </source>
</evidence>
<keyword evidence="5" id="KW-0677">Repeat</keyword>
<feature type="chain" id="PRO_5046530674" description="Integrin beta" evidence="14">
    <location>
        <begin position="20"/>
        <end position="789"/>
    </location>
</feature>
<comment type="subcellular location">
    <subcellularLocation>
        <location evidence="12">Cell membrane</location>
        <topology evidence="12">Single-pass type I membrane protein</topology>
    </subcellularLocation>
    <subcellularLocation>
        <location evidence="1">Membrane</location>
        <topology evidence="1">Single-pass type I membrane protein</topology>
    </subcellularLocation>
</comment>
<keyword evidence="4 14" id="KW-0732">Signal</keyword>
<keyword evidence="6 12" id="KW-0130">Cell adhesion</keyword>
<dbReference type="SUPFAM" id="SSF103575">
    <property type="entry name" value="Plexin repeat"/>
    <property type="match status" value="1"/>
</dbReference>
<protein>
    <recommendedName>
        <fullName evidence="12">Integrin beta</fullName>
    </recommendedName>
</protein>
<feature type="signal peptide" evidence="14">
    <location>
        <begin position="1"/>
        <end position="19"/>
    </location>
</feature>
<dbReference type="PROSITE" id="PS50234">
    <property type="entry name" value="VWFA"/>
    <property type="match status" value="1"/>
</dbReference>
<dbReference type="InterPro" id="IPR036465">
    <property type="entry name" value="vWFA_dom_sf"/>
</dbReference>
<gene>
    <name evidence="17" type="primary">LOC112058533</name>
</gene>
<evidence type="ECO:0000256" key="5">
    <source>
        <dbReference type="ARBA" id="ARBA00022737"/>
    </source>
</evidence>
<evidence type="ECO:0000313" key="17">
    <source>
        <dbReference type="RefSeq" id="XP_052747283.1"/>
    </source>
</evidence>
<name>A0ABM3M750_BICAN</name>
<evidence type="ECO:0000256" key="14">
    <source>
        <dbReference type="SAM" id="SignalP"/>
    </source>
</evidence>
<evidence type="ECO:0000256" key="10">
    <source>
        <dbReference type="ARBA" id="ARBA00023157"/>
    </source>
</evidence>
<dbReference type="Pfam" id="PF08725">
    <property type="entry name" value="Integrin_b_cyt"/>
    <property type="match status" value="1"/>
</dbReference>
<dbReference type="PROSITE" id="PS00243">
    <property type="entry name" value="I_EGF_1"/>
    <property type="match status" value="2"/>
</dbReference>
<proteinExistence type="inferred from homology"/>
<evidence type="ECO:0000313" key="16">
    <source>
        <dbReference type="Proteomes" id="UP001652582"/>
    </source>
</evidence>
<dbReference type="GeneID" id="112058533"/>
<evidence type="ECO:0000256" key="13">
    <source>
        <dbReference type="SAM" id="Phobius"/>
    </source>
</evidence>
<dbReference type="Gene3D" id="2.10.25.10">
    <property type="entry name" value="Laminin"/>
    <property type="match status" value="2"/>
</dbReference>
<dbReference type="Pfam" id="PF07974">
    <property type="entry name" value="EGF_2"/>
    <property type="match status" value="1"/>
</dbReference>
<evidence type="ECO:0000256" key="11">
    <source>
        <dbReference type="ARBA" id="ARBA00023180"/>
    </source>
</evidence>